<comment type="caution">
    <text evidence="2">The sequence shown here is derived from an EMBL/GenBank/DDBJ whole genome shotgun (WGS) entry which is preliminary data.</text>
</comment>
<keyword evidence="1" id="KW-1133">Transmembrane helix</keyword>
<gene>
    <name evidence="2" type="ORF">NQT62_02160</name>
</gene>
<dbReference type="Proteomes" id="UP001204142">
    <property type="component" value="Unassembled WGS sequence"/>
</dbReference>
<dbReference type="EMBL" id="JANIGO010000001">
    <property type="protein sequence ID" value="MCQ8895241.1"/>
    <property type="molecule type" value="Genomic_DNA"/>
</dbReference>
<feature type="transmembrane region" description="Helical" evidence="1">
    <location>
        <begin position="114"/>
        <end position="133"/>
    </location>
</feature>
<keyword evidence="3" id="KW-1185">Reference proteome</keyword>
<keyword evidence="1" id="KW-0812">Transmembrane</keyword>
<feature type="transmembrane region" description="Helical" evidence="1">
    <location>
        <begin position="153"/>
        <end position="170"/>
    </location>
</feature>
<accession>A0ABT1WCK0</accession>
<feature type="transmembrane region" description="Helical" evidence="1">
    <location>
        <begin position="21"/>
        <end position="42"/>
    </location>
</feature>
<evidence type="ECO:0000313" key="3">
    <source>
        <dbReference type="Proteomes" id="UP001204142"/>
    </source>
</evidence>
<reference evidence="2 3" key="1">
    <citation type="submission" date="2022-07" db="EMBL/GenBank/DDBJ databases">
        <authorList>
            <person name="Xamxidin M."/>
            <person name="Wu M."/>
        </authorList>
    </citation>
    <scope>NUCLEOTIDE SEQUENCE [LARGE SCALE GENOMIC DNA]</scope>
    <source>
        <strain evidence="2 3">NBRC 111650</strain>
    </source>
</reference>
<proteinExistence type="predicted"/>
<organism evidence="2 3">
    <name type="scientific">Limnobacter humi</name>
    <dbReference type="NCBI Taxonomy" id="1778671"/>
    <lineage>
        <taxon>Bacteria</taxon>
        <taxon>Pseudomonadati</taxon>
        <taxon>Pseudomonadota</taxon>
        <taxon>Betaproteobacteria</taxon>
        <taxon>Burkholderiales</taxon>
        <taxon>Burkholderiaceae</taxon>
        <taxon>Limnobacter</taxon>
    </lineage>
</organism>
<evidence type="ECO:0000313" key="2">
    <source>
        <dbReference type="EMBL" id="MCQ8895241.1"/>
    </source>
</evidence>
<name>A0ABT1WCK0_9BURK</name>
<evidence type="ECO:0000256" key="1">
    <source>
        <dbReference type="SAM" id="Phobius"/>
    </source>
</evidence>
<protein>
    <submittedName>
        <fullName evidence="2">Uncharacterized protein</fullName>
    </submittedName>
</protein>
<dbReference type="RefSeq" id="WP_256762917.1">
    <property type="nucleotide sequence ID" value="NZ_JANIGO010000001.1"/>
</dbReference>
<keyword evidence="1" id="KW-0472">Membrane</keyword>
<feature type="transmembrane region" description="Helical" evidence="1">
    <location>
        <begin position="48"/>
        <end position="69"/>
    </location>
</feature>
<sequence>MSTREELLLKMYDQMFNDINRHIMVVWQSIGVVVGAFAIFALVEKQVVSLDIAASIVLLLCAWLLAHLFDASYWYNRNLVIIANIERQFLKKDDLKQIHYYFGKHRPHKMIQHLRIQQALGLGLSGLVIIYHFLDRVVPGFSAPFCNFDPIRVMPYLLVIVAVLYLRNLWNRTKKSYEEFLRNSPGVEINTDGVSYGIGHGHKER</sequence>